<dbReference type="PANTHER" id="PTHR48111">
    <property type="entry name" value="REGULATOR OF RPOS"/>
    <property type="match status" value="1"/>
</dbReference>
<dbReference type="SMART" id="SM00421">
    <property type="entry name" value="HTH_LUXR"/>
    <property type="match status" value="1"/>
</dbReference>
<dbReference type="SUPFAM" id="SSF52172">
    <property type="entry name" value="CheY-like"/>
    <property type="match status" value="1"/>
</dbReference>
<dbReference type="CDD" id="cd19920">
    <property type="entry name" value="REC_PA4781-like"/>
    <property type="match status" value="1"/>
</dbReference>
<evidence type="ECO:0000256" key="3">
    <source>
        <dbReference type="ARBA" id="ARBA00023015"/>
    </source>
</evidence>
<dbReference type="InterPro" id="IPR036388">
    <property type="entry name" value="WH-like_DNA-bd_sf"/>
</dbReference>
<dbReference type="InterPro" id="IPR039420">
    <property type="entry name" value="WalR-like"/>
</dbReference>
<dbReference type="InterPro" id="IPR016032">
    <property type="entry name" value="Sig_transdc_resp-reg_C-effctor"/>
</dbReference>
<dbReference type="GO" id="GO:0000976">
    <property type="term" value="F:transcription cis-regulatory region binding"/>
    <property type="evidence" value="ECO:0007669"/>
    <property type="project" value="TreeGrafter"/>
</dbReference>
<dbReference type="SMART" id="SM00448">
    <property type="entry name" value="REC"/>
    <property type="match status" value="1"/>
</dbReference>
<reference evidence="9" key="1">
    <citation type="journal article" date="2021" name="Microorganisms">
        <title>Acidisoma silvae sp. nov. and Acidisomacellulosilytica sp. nov., Two Acidophilic Bacteria Isolated from Decaying Wood, Hydrolyzing Cellulose and Producing Poly-3-hydroxybutyrate.</title>
        <authorList>
            <person name="Mieszkin S."/>
            <person name="Pouder E."/>
            <person name="Uroz S."/>
            <person name="Simon-Colin C."/>
            <person name="Alain K."/>
        </authorList>
    </citation>
    <scope>NUCLEOTIDE SEQUENCE</scope>
    <source>
        <strain evidence="9">HW T2.11</strain>
    </source>
</reference>
<feature type="domain" description="HTH luxR-type" evidence="7">
    <location>
        <begin position="240"/>
        <end position="305"/>
    </location>
</feature>
<dbReference type="Gene3D" id="1.10.10.10">
    <property type="entry name" value="Winged helix-like DNA-binding domain superfamily/Winged helix DNA-binding domain"/>
    <property type="match status" value="1"/>
</dbReference>
<dbReference type="SUPFAM" id="SSF46894">
    <property type="entry name" value="C-terminal effector domain of the bipartite response regulators"/>
    <property type="match status" value="1"/>
</dbReference>
<name>A0A963YNL1_9PROT</name>
<dbReference type="InterPro" id="IPR000792">
    <property type="entry name" value="Tscrpt_reg_LuxR_C"/>
</dbReference>
<reference evidence="9" key="2">
    <citation type="submission" date="2021-01" db="EMBL/GenBank/DDBJ databases">
        <authorList>
            <person name="Mieszkin S."/>
            <person name="Pouder E."/>
            <person name="Alain K."/>
        </authorList>
    </citation>
    <scope>NUCLEOTIDE SEQUENCE</scope>
    <source>
        <strain evidence="9">HW T2.11</strain>
    </source>
</reference>
<evidence type="ECO:0000313" key="9">
    <source>
        <dbReference type="EMBL" id="MCB8874135.1"/>
    </source>
</evidence>
<dbReference type="Pfam" id="PF00196">
    <property type="entry name" value="GerE"/>
    <property type="match status" value="1"/>
</dbReference>
<dbReference type="Pfam" id="PF00072">
    <property type="entry name" value="Response_reg"/>
    <property type="match status" value="1"/>
</dbReference>
<keyword evidence="10" id="KW-1185">Reference proteome</keyword>
<keyword evidence="3" id="KW-0805">Transcription regulation</keyword>
<keyword evidence="5" id="KW-0804">Transcription</keyword>
<dbReference type="PROSITE" id="PS50043">
    <property type="entry name" value="HTH_LUXR_2"/>
    <property type="match status" value="1"/>
</dbReference>
<dbReference type="InterPro" id="IPR001789">
    <property type="entry name" value="Sig_transdc_resp-reg_receiver"/>
</dbReference>
<accession>A0A963YNL1</accession>
<feature type="modified residue" description="4-aspartylphosphate" evidence="6">
    <location>
        <position position="64"/>
    </location>
</feature>
<dbReference type="GO" id="GO:0006355">
    <property type="term" value="P:regulation of DNA-templated transcription"/>
    <property type="evidence" value="ECO:0007669"/>
    <property type="project" value="InterPro"/>
</dbReference>
<dbReference type="PROSITE" id="PS50110">
    <property type="entry name" value="RESPONSE_REGULATORY"/>
    <property type="match status" value="1"/>
</dbReference>
<evidence type="ECO:0000259" key="8">
    <source>
        <dbReference type="PROSITE" id="PS50110"/>
    </source>
</evidence>
<dbReference type="GO" id="GO:0000156">
    <property type="term" value="F:phosphorelay response regulator activity"/>
    <property type="evidence" value="ECO:0007669"/>
    <property type="project" value="TreeGrafter"/>
</dbReference>
<dbReference type="Proteomes" id="UP000708298">
    <property type="component" value="Unassembled WGS sequence"/>
</dbReference>
<protein>
    <submittedName>
        <fullName evidence="9">Response regulator transcription factor</fullName>
    </submittedName>
</protein>
<keyword evidence="2" id="KW-0902">Two-component regulatory system</keyword>
<dbReference type="EMBL" id="JAESVB010000001">
    <property type="protein sequence ID" value="MCB8874135.1"/>
    <property type="molecule type" value="Genomic_DNA"/>
</dbReference>
<dbReference type="PANTHER" id="PTHR48111:SF1">
    <property type="entry name" value="TWO-COMPONENT RESPONSE REGULATOR ORR33"/>
    <property type="match status" value="1"/>
</dbReference>
<evidence type="ECO:0000256" key="2">
    <source>
        <dbReference type="ARBA" id="ARBA00023012"/>
    </source>
</evidence>
<dbReference type="PRINTS" id="PR00038">
    <property type="entry name" value="HTHLUXR"/>
</dbReference>
<evidence type="ECO:0000259" key="7">
    <source>
        <dbReference type="PROSITE" id="PS50043"/>
    </source>
</evidence>
<gene>
    <name evidence="9" type="ORF">ASILVAE211_02990</name>
</gene>
<evidence type="ECO:0000256" key="4">
    <source>
        <dbReference type="ARBA" id="ARBA00023125"/>
    </source>
</evidence>
<keyword evidence="4" id="KW-0238">DNA-binding</keyword>
<dbReference type="Gene3D" id="3.40.50.2300">
    <property type="match status" value="1"/>
</dbReference>
<dbReference type="CDD" id="cd06170">
    <property type="entry name" value="LuxR_C_like"/>
    <property type="match status" value="1"/>
</dbReference>
<keyword evidence="1 6" id="KW-0597">Phosphoprotein</keyword>
<sequence>MRWPGGDRDVKRRDIILVVDDTPGTLGVLNEVLEDAGYTVLMAQSAAAAMIVLERVLPDVILIDAVMPGMDGFEACRRMKRNPALASVPIIFMTGLTESEDVVRGLEAGGVDYVTKPLQLAEVIARIRVHLTGARRTQSAQAALDTAGRFLLATDTEGELQWATPQAAGLLARLVPAQDGAPACPWVADWLVESPEQAPGQVAIALGEAPVLQFVYVGRMAPDEVMFRIQETRTSTEEAQLRERLGLTAREAEVLLWVGHGKGTRDIADILGMSPRTVQKHLEQIYAKLGVENRAAAAAIAIRTVG</sequence>
<feature type="domain" description="Response regulatory" evidence="8">
    <location>
        <begin position="15"/>
        <end position="131"/>
    </location>
</feature>
<organism evidence="9 10">
    <name type="scientific">Acidisoma silvae</name>
    <dbReference type="NCBI Taxonomy" id="2802396"/>
    <lineage>
        <taxon>Bacteria</taxon>
        <taxon>Pseudomonadati</taxon>
        <taxon>Pseudomonadota</taxon>
        <taxon>Alphaproteobacteria</taxon>
        <taxon>Acetobacterales</taxon>
        <taxon>Acidocellaceae</taxon>
        <taxon>Acidisoma</taxon>
    </lineage>
</organism>
<dbReference type="GO" id="GO:0032993">
    <property type="term" value="C:protein-DNA complex"/>
    <property type="evidence" value="ECO:0007669"/>
    <property type="project" value="TreeGrafter"/>
</dbReference>
<evidence type="ECO:0000256" key="5">
    <source>
        <dbReference type="ARBA" id="ARBA00023163"/>
    </source>
</evidence>
<dbReference type="AlphaFoldDB" id="A0A963YNL1"/>
<dbReference type="InterPro" id="IPR011006">
    <property type="entry name" value="CheY-like_superfamily"/>
</dbReference>
<evidence type="ECO:0000256" key="1">
    <source>
        <dbReference type="ARBA" id="ARBA00022553"/>
    </source>
</evidence>
<proteinExistence type="predicted"/>
<dbReference type="GO" id="GO:0005829">
    <property type="term" value="C:cytosol"/>
    <property type="evidence" value="ECO:0007669"/>
    <property type="project" value="TreeGrafter"/>
</dbReference>
<evidence type="ECO:0000256" key="6">
    <source>
        <dbReference type="PROSITE-ProRule" id="PRU00169"/>
    </source>
</evidence>
<evidence type="ECO:0000313" key="10">
    <source>
        <dbReference type="Proteomes" id="UP000708298"/>
    </source>
</evidence>
<comment type="caution">
    <text evidence="9">The sequence shown here is derived from an EMBL/GenBank/DDBJ whole genome shotgun (WGS) entry which is preliminary data.</text>
</comment>